<dbReference type="Gene3D" id="1.10.10.10">
    <property type="entry name" value="Winged helix-like DNA-binding domain superfamily/Winged helix DNA-binding domain"/>
    <property type="match status" value="1"/>
</dbReference>
<protein>
    <submittedName>
        <fullName evidence="6">HTH-type transcriptional activator CmpR</fullName>
    </submittedName>
</protein>
<comment type="similarity">
    <text evidence="1">Belongs to the LysR transcriptional regulatory family.</text>
</comment>
<dbReference type="Proteomes" id="UP000275777">
    <property type="component" value="Chromosome"/>
</dbReference>
<dbReference type="InterPro" id="IPR050950">
    <property type="entry name" value="HTH-type_LysR_regulators"/>
</dbReference>
<accession>A0A3S4HPN5</accession>
<dbReference type="SUPFAM" id="SSF46785">
    <property type="entry name" value="Winged helix' DNA-binding domain"/>
    <property type="match status" value="1"/>
</dbReference>
<reference evidence="6 7" key="1">
    <citation type="submission" date="2018-12" db="EMBL/GenBank/DDBJ databases">
        <authorList>
            <consortium name="Pathogen Informatics"/>
        </authorList>
    </citation>
    <scope>NUCLEOTIDE SEQUENCE [LARGE SCALE GENOMIC DNA]</scope>
    <source>
        <strain evidence="6 7">NCTC9695</strain>
    </source>
</reference>
<dbReference type="EMBL" id="LR134182">
    <property type="protein sequence ID" value="VEB41660.1"/>
    <property type="molecule type" value="Genomic_DNA"/>
</dbReference>
<dbReference type="Pfam" id="PF03466">
    <property type="entry name" value="LysR_substrate"/>
    <property type="match status" value="1"/>
</dbReference>
<dbReference type="Pfam" id="PF00126">
    <property type="entry name" value="HTH_1"/>
    <property type="match status" value="1"/>
</dbReference>
<feature type="domain" description="HTH lysR-type" evidence="5">
    <location>
        <begin position="4"/>
        <end position="61"/>
    </location>
</feature>
<evidence type="ECO:0000313" key="6">
    <source>
        <dbReference type="EMBL" id="VEB41660.1"/>
    </source>
</evidence>
<proteinExistence type="inferred from homology"/>
<dbReference type="InterPro" id="IPR036388">
    <property type="entry name" value="WH-like_DNA-bd_sf"/>
</dbReference>
<evidence type="ECO:0000313" key="7">
    <source>
        <dbReference type="Proteomes" id="UP000275777"/>
    </source>
</evidence>
<sequence>MRDINQQRLRYFREVLRHGSIRGAADSLNTSPSVITRQIKLLEDELDAVLFERAARGVRPTEAAAHLLEYWRGCRSHQEQLEDQLLALKGLRQGQVRLAISEGYVDALVDEVLTPFCRQYPQLEIGLEMWPVDDLLREVAEGRAHIGLAYNPPAHPHIEYRASSAQPVVLLARPDHPLAQRGGSACIADLLSYPLALMPPAFGIGHAVRMLEFAEGIRIRPALTTNSLSALKRIVAADNFVALIGEFAAYRELLAGELTVVPIDHPLLQGAKARLLVKAGRPLAAAPVSCSPGLSDGCRCSLCPRAGMLLHGGRLFRNEVVGGVPNVWLRPGLFFPWRRAVASGLEVWRENWMLLIVKHKTAFGRVVFVRQCRKQDSDFSSASFRIDRACKNSRAQKALAHDRTRKENHQ</sequence>
<name>A0A3S4HPN5_CHRVL</name>
<dbReference type="Gene3D" id="3.40.190.290">
    <property type="match status" value="1"/>
</dbReference>
<dbReference type="GO" id="GO:0005829">
    <property type="term" value="C:cytosol"/>
    <property type="evidence" value="ECO:0007669"/>
    <property type="project" value="TreeGrafter"/>
</dbReference>
<evidence type="ECO:0000256" key="1">
    <source>
        <dbReference type="ARBA" id="ARBA00009437"/>
    </source>
</evidence>
<dbReference type="PROSITE" id="PS50931">
    <property type="entry name" value="HTH_LYSR"/>
    <property type="match status" value="1"/>
</dbReference>
<dbReference type="GO" id="GO:0003700">
    <property type="term" value="F:DNA-binding transcription factor activity"/>
    <property type="evidence" value="ECO:0007669"/>
    <property type="project" value="InterPro"/>
</dbReference>
<dbReference type="AlphaFoldDB" id="A0A3S4HPN5"/>
<evidence type="ECO:0000259" key="5">
    <source>
        <dbReference type="PROSITE" id="PS50931"/>
    </source>
</evidence>
<evidence type="ECO:0000256" key="2">
    <source>
        <dbReference type="ARBA" id="ARBA00023015"/>
    </source>
</evidence>
<gene>
    <name evidence="6" type="primary">cmpR_1</name>
    <name evidence="6" type="ORF">NCTC9695_02093</name>
</gene>
<keyword evidence="3" id="KW-0238">DNA-binding</keyword>
<evidence type="ECO:0000256" key="4">
    <source>
        <dbReference type="ARBA" id="ARBA00023163"/>
    </source>
</evidence>
<keyword evidence="2" id="KW-0805">Transcription regulation</keyword>
<dbReference type="InterPro" id="IPR005119">
    <property type="entry name" value="LysR_subst-bd"/>
</dbReference>
<evidence type="ECO:0000256" key="3">
    <source>
        <dbReference type="ARBA" id="ARBA00023125"/>
    </source>
</evidence>
<organism evidence="6 7">
    <name type="scientific">Chromobacterium violaceum</name>
    <dbReference type="NCBI Taxonomy" id="536"/>
    <lineage>
        <taxon>Bacteria</taxon>
        <taxon>Pseudomonadati</taxon>
        <taxon>Pseudomonadota</taxon>
        <taxon>Betaproteobacteria</taxon>
        <taxon>Neisseriales</taxon>
        <taxon>Chromobacteriaceae</taxon>
        <taxon>Chromobacterium</taxon>
    </lineage>
</organism>
<dbReference type="SUPFAM" id="SSF53850">
    <property type="entry name" value="Periplasmic binding protein-like II"/>
    <property type="match status" value="1"/>
</dbReference>
<dbReference type="PANTHER" id="PTHR30419">
    <property type="entry name" value="HTH-TYPE TRANSCRIPTIONAL REGULATOR YBHD"/>
    <property type="match status" value="1"/>
</dbReference>
<dbReference type="GO" id="GO:0003677">
    <property type="term" value="F:DNA binding"/>
    <property type="evidence" value="ECO:0007669"/>
    <property type="project" value="UniProtKB-KW"/>
</dbReference>
<dbReference type="InterPro" id="IPR036390">
    <property type="entry name" value="WH_DNA-bd_sf"/>
</dbReference>
<dbReference type="InterPro" id="IPR000847">
    <property type="entry name" value="LysR_HTH_N"/>
</dbReference>
<dbReference type="PANTHER" id="PTHR30419:SF8">
    <property type="entry name" value="NITROGEN ASSIMILATION TRANSCRIPTIONAL ACTIVATOR-RELATED"/>
    <property type="match status" value="1"/>
</dbReference>
<keyword evidence="4" id="KW-0804">Transcription</keyword>